<feature type="region of interest" description="Disordered" evidence="1">
    <location>
        <begin position="17"/>
        <end position="89"/>
    </location>
</feature>
<dbReference type="Proteomes" id="UP000028545">
    <property type="component" value="Unassembled WGS sequence"/>
</dbReference>
<evidence type="ECO:0000256" key="1">
    <source>
        <dbReference type="SAM" id="MobiDB-lite"/>
    </source>
</evidence>
<gene>
    <name evidence="2" type="ORF">SAPIO_CDS6681</name>
</gene>
<dbReference type="InterPro" id="IPR011009">
    <property type="entry name" value="Kinase-like_dom_sf"/>
</dbReference>
<evidence type="ECO:0008006" key="4">
    <source>
        <dbReference type="Google" id="ProtNLM"/>
    </source>
</evidence>
<protein>
    <recommendedName>
        <fullName evidence="4">Protein kinase domain-containing protein</fullName>
    </recommendedName>
</protein>
<dbReference type="GeneID" id="27725753"/>
<evidence type="ECO:0000313" key="3">
    <source>
        <dbReference type="Proteomes" id="UP000028545"/>
    </source>
</evidence>
<sequence length="336" mass="37654">MADDELNRLRQLLAAQQQRIETQQQRTKLPRPLKSQRRRRKDDEDGDFNAPRGTRTVPVPPKAHTPRSKSRGSGSGNQGSEDSSGSRRAPYCSQECLLGLSDSGPLDPHCPNFAAHLDYSMSSNGNGDCDDTNSLVIRHDLSVTQLCDVLREQLAEGRDHDCEALDKFGKFGAIGILSGLTLRGYGYCFVAKGVQRWHVSRLEHELGVYEHVRAQQGVLVPACLGMMELVHEYWSSTGTRISHMLLLSFCGEPAFHPRTRVSADVEIQVRNVWSQLEQLGINHGDERESNAVWKAELGRVMCIDFDWARVDQKHEMESGGSADLKSPKRQRILESH</sequence>
<dbReference type="OMA" id="HEYWSST"/>
<dbReference type="AlphaFoldDB" id="A0A084G3F9"/>
<feature type="compositionally biased region" description="Low complexity" evidence="1">
    <location>
        <begin position="17"/>
        <end position="27"/>
    </location>
</feature>
<feature type="region of interest" description="Disordered" evidence="1">
    <location>
        <begin position="316"/>
        <end position="336"/>
    </location>
</feature>
<dbReference type="KEGG" id="sapo:SAPIO_CDS6681"/>
<evidence type="ECO:0000313" key="2">
    <source>
        <dbReference type="EMBL" id="KEZ41871.1"/>
    </source>
</evidence>
<dbReference type="HOGENOM" id="CLU_826811_0_0_1"/>
<dbReference type="SUPFAM" id="SSF56112">
    <property type="entry name" value="Protein kinase-like (PK-like)"/>
    <property type="match status" value="1"/>
</dbReference>
<accession>A0A084G3F9</accession>
<proteinExistence type="predicted"/>
<reference evidence="2 3" key="1">
    <citation type="journal article" date="2014" name="Genome Announc.">
        <title>Draft genome sequence of the pathogenic fungus Scedosporium apiospermum.</title>
        <authorList>
            <person name="Vandeputte P."/>
            <person name="Ghamrawi S."/>
            <person name="Rechenmann M."/>
            <person name="Iltis A."/>
            <person name="Giraud S."/>
            <person name="Fleury M."/>
            <person name="Thornton C."/>
            <person name="Delhaes L."/>
            <person name="Meyer W."/>
            <person name="Papon N."/>
            <person name="Bouchara J.P."/>
        </authorList>
    </citation>
    <scope>NUCLEOTIDE SEQUENCE [LARGE SCALE GENOMIC DNA]</scope>
    <source>
        <strain evidence="2 3">IHEM 14462</strain>
    </source>
</reference>
<dbReference type="EMBL" id="JOWA01000106">
    <property type="protein sequence ID" value="KEZ41871.1"/>
    <property type="molecule type" value="Genomic_DNA"/>
</dbReference>
<dbReference type="VEuPathDB" id="FungiDB:SAPIO_CDS6681"/>
<dbReference type="RefSeq" id="XP_016641670.1">
    <property type="nucleotide sequence ID" value="XM_016788726.1"/>
</dbReference>
<name>A0A084G3F9_PSEDA</name>
<dbReference type="OrthoDB" id="5245051at2759"/>
<comment type="caution">
    <text evidence="2">The sequence shown here is derived from an EMBL/GenBank/DDBJ whole genome shotgun (WGS) entry which is preliminary data.</text>
</comment>
<feature type="compositionally biased region" description="Basic residues" evidence="1">
    <location>
        <begin position="28"/>
        <end position="40"/>
    </location>
</feature>
<organism evidence="2 3">
    <name type="scientific">Pseudallescheria apiosperma</name>
    <name type="common">Scedosporium apiospermum</name>
    <dbReference type="NCBI Taxonomy" id="563466"/>
    <lineage>
        <taxon>Eukaryota</taxon>
        <taxon>Fungi</taxon>
        <taxon>Dikarya</taxon>
        <taxon>Ascomycota</taxon>
        <taxon>Pezizomycotina</taxon>
        <taxon>Sordariomycetes</taxon>
        <taxon>Hypocreomycetidae</taxon>
        <taxon>Microascales</taxon>
        <taxon>Microascaceae</taxon>
        <taxon>Scedosporium</taxon>
    </lineage>
</organism>
<keyword evidence="3" id="KW-1185">Reference proteome</keyword>